<sequence length="153" mass="17534">MYHFLKKLLAIRKQNASSISNKLRFNKISICYFLEAYVPKRAQHDEEVKKNKITLLSIIRILLALMTVSVLFVGFGHQLFNLVPLYPDIDVLEGPYGRIVRTWIHSKGPDGDLRGRSGGEVPREEKKVLSTSRSFQLLVVSQSAPVMVWFFEV</sequence>
<keyword evidence="1" id="KW-1133">Transmembrane helix</keyword>
<proteinExistence type="predicted"/>
<reference evidence="2" key="1">
    <citation type="submission" date="2020-08" db="EMBL/GenBank/DDBJ databases">
        <title>Multicomponent nature underlies the extraordinary mechanical properties of spider dragline silk.</title>
        <authorList>
            <person name="Kono N."/>
            <person name="Nakamura H."/>
            <person name="Mori M."/>
            <person name="Yoshida Y."/>
            <person name="Ohtoshi R."/>
            <person name="Malay A.D."/>
            <person name="Moran D.A.P."/>
            <person name="Tomita M."/>
            <person name="Numata K."/>
            <person name="Arakawa K."/>
        </authorList>
    </citation>
    <scope>NUCLEOTIDE SEQUENCE</scope>
</reference>
<evidence type="ECO:0000313" key="3">
    <source>
        <dbReference type="Proteomes" id="UP000887013"/>
    </source>
</evidence>
<gene>
    <name evidence="2" type="primary">AVEN_135621_1</name>
    <name evidence="2" type="ORF">NPIL_580841</name>
</gene>
<protein>
    <submittedName>
        <fullName evidence="2">Uncharacterized protein</fullName>
    </submittedName>
</protein>
<comment type="caution">
    <text evidence="2">The sequence shown here is derived from an EMBL/GenBank/DDBJ whole genome shotgun (WGS) entry which is preliminary data.</text>
</comment>
<evidence type="ECO:0000256" key="1">
    <source>
        <dbReference type="SAM" id="Phobius"/>
    </source>
</evidence>
<dbReference type="AlphaFoldDB" id="A0A8X6UFP0"/>
<organism evidence="2 3">
    <name type="scientific">Nephila pilipes</name>
    <name type="common">Giant wood spider</name>
    <name type="synonym">Nephila maculata</name>
    <dbReference type="NCBI Taxonomy" id="299642"/>
    <lineage>
        <taxon>Eukaryota</taxon>
        <taxon>Metazoa</taxon>
        <taxon>Ecdysozoa</taxon>
        <taxon>Arthropoda</taxon>
        <taxon>Chelicerata</taxon>
        <taxon>Arachnida</taxon>
        <taxon>Araneae</taxon>
        <taxon>Araneomorphae</taxon>
        <taxon>Entelegynae</taxon>
        <taxon>Araneoidea</taxon>
        <taxon>Nephilidae</taxon>
        <taxon>Nephila</taxon>
    </lineage>
</organism>
<dbReference type="OrthoDB" id="10539328at2759"/>
<dbReference type="Proteomes" id="UP000887013">
    <property type="component" value="Unassembled WGS sequence"/>
</dbReference>
<accession>A0A8X6UFP0</accession>
<keyword evidence="3" id="KW-1185">Reference proteome</keyword>
<dbReference type="EMBL" id="BMAW01032931">
    <property type="protein sequence ID" value="GFU27820.1"/>
    <property type="molecule type" value="Genomic_DNA"/>
</dbReference>
<keyword evidence="1" id="KW-0472">Membrane</keyword>
<evidence type="ECO:0000313" key="2">
    <source>
        <dbReference type="EMBL" id="GFU27820.1"/>
    </source>
</evidence>
<keyword evidence="1" id="KW-0812">Transmembrane</keyword>
<feature type="transmembrane region" description="Helical" evidence="1">
    <location>
        <begin position="53"/>
        <end position="75"/>
    </location>
</feature>
<name>A0A8X6UFP0_NEPPI</name>